<dbReference type="EMBL" id="VCGU01000004">
    <property type="protein sequence ID" value="TRY77210.1"/>
    <property type="molecule type" value="Genomic_DNA"/>
</dbReference>
<reference evidence="7 8" key="1">
    <citation type="journal article" date="2018" name="Nat. Ecol. Evol.">
        <title>Genomic signatures of mitonuclear coevolution across populations of Tigriopus californicus.</title>
        <authorList>
            <person name="Barreto F.S."/>
            <person name="Watson E.T."/>
            <person name="Lima T.G."/>
            <person name="Willett C.S."/>
            <person name="Edmands S."/>
            <person name="Li W."/>
            <person name="Burton R.S."/>
        </authorList>
    </citation>
    <scope>NUCLEOTIDE SEQUENCE [LARGE SCALE GENOMIC DNA]</scope>
    <source>
        <strain evidence="7 8">San Diego</strain>
    </source>
</reference>
<keyword evidence="3" id="KW-0496">Mitochondrion</keyword>
<evidence type="ECO:0000259" key="6">
    <source>
        <dbReference type="Pfam" id="PF08547"/>
    </source>
</evidence>
<sequence>MIELPLLLLTWLGSGALLTSSSELTNEMVVKDMSDFDFGQIDNLDGWFESSDTVREPGKSKASFVLQKTQVFQRAIFFSVLNPQENGAGFAGYRVGTDLDLSAVNGLQIRCRSQGSATHYKILLRDESSITGDGSFEAVFQPSSESFTETQVPFSEFKFYYRGQVQPDHEPLDRSKILSIGLQVFGGVYSEFKQSGASALEIDWIKTV</sequence>
<dbReference type="Gene3D" id="2.60.120.430">
    <property type="entry name" value="Galactose-binding lectin"/>
    <property type="match status" value="1"/>
</dbReference>
<proteinExistence type="inferred from homology"/>
<gene>
    <name evidence="7" type="ORF">TCAL_12559</name>
</gene>
<keyword evidence="8" id="KW-1185">Reference proteome</keyword>
<dbReference type="Proteomes" id="UP000318571">
    <property type="component" value="Chromosome 5"/>
</dbReference>
<dbReference type="PANTHER" id="PTHR13194:SF18">
    <property type="entry name" value="COMPLEX I INTERMEDIATE-ASSOCIATED PROTEIN 30, MITOCHONDRIAL"/>
    <property type="match status" value="1"/>
</dbReference>
<dbReference type="GO" id="GO:0051082">
    <property type="term" value="F:unfolded protein binding"/>
    <property type="evidence" value="ECO:0007669"/>
    <property type="project" value="TreeGrafter"/>
</dbReference>
<evidence type="ECO:0000256" key="5">
    <source>
        <dbReference type="SAM" id="SignalP"/>
    </source>
</evidence>
<evidence type="ECO:0000313" key="7">
    <source>
        <dbReference type="EMBL" id="TRY77210.1"/>
    </source>
</evidence>
<comment type="subcellular location">
    <subcellularLocation>
        <location evidence="1">Mitochondrion</location>
    </subcellularLocation>
</comment>
<dbReference type="InterPro" id="IPR008979">
    <property type="entry name" value="Galactose-bd-like_sf"/>
</dbReference>
<evidence type="ECO:0000313" key="8">
    <source>
        <dbReference type="Proteomes" id="UP000318571"/>
    </source>
</evidence>
<protein>
    <recommendedName>
        <fullName evidence="6">NADH:ubiquinone oxidoreductase intermediate-associated protein 30 domain-containing protein</fullName>
    </recommendedName>
</protein>
<comment type="similarity">
    <text evidence="2">Belongs to the CIA30 family.</text>
</comment>
<dbReference type="GO" id="GO:0032981">
    <property type="term" value="P:mitochondrial respiratory chain complex I assembly"/>
    <property type="evidence" value="ECO:0007669"/>
    <property type="project" value="TreeGrafter"/>
</dbReference>
<evidence type="ECO:0000256" key="1">
    <source>
        <dbReference type="ARBA" id="ARBA00004173"/>
    </source>
</evidence>
<keyword evidence="5" id="KW-0732">Signal</keyword>
<comment type="caution">
    <text evidence="7">The sequence shown here is derived from an EMBL/GenBank/DDBJ whole genome shotgun (WGS) entry which is preliminary data.</text>
</comment>
<dbReference type="GO" id="GO:0006120">
    <property type="term" value="P:mitochondrial electron transport, NADH to ubiquinone"/>
    <property type="evidence" value="ECO:0007669"/>
    <property type="project" value="TreeGrafter"/>
</dbReference>
<accession>A0A553PHP6</accession>
<dbReference type="SUPFAM" id="SSF49785">
    <property type="entry name" value="Galactose-binding domain-like"/>
    <property type="match status" value="1"/>
</dbReference>
<dbReference type="STRING" id="6832.A0A553PHP6"/>
<organism evidence="7 8">
    <name type="scientific">Tigriopus californicus</name>
    <name type="common">Marine copepod</name>
    <dbReference type="NCBI Taxonomy" id="6832"/>
    <lineage>
        <taxon>Eukaryota</taxon>
        <taxon>Metazoa</taxon>
        <taxon>Ecdysozoa</taxon>
        <taxon>Arthropoda</taxon>
        <taxon>Crustacea</taxon>
        <taxon>Multicrustacea</taxon>
        <taxon>Hexanauplia</taxon>
        <taxon>Copepoda</taxon>
        <taxon>Harpacticoida</taxon>
        <taxon>Harpacticidae</taxon>
        <taxon>Tigriopus</taxon>
    </lineage>
</organism>
<dbReference type="AlphaFoldDB" id="A0A553PHP6"/>
<name>A0A553PHP6_TIGCA</name>
<dbReference type="Pfam" id="PF08547">
    <property type="entry name" value="CIA30"/>
    <property type="match status" value="1"/>
</dbReference>
<feature type="chain" id="PRO_5021812248" description="NADH:ubiquinone oxidoreductase intermediate-associated protein 30 domain-containing protein" evidence="5">
    <location>
        <begin position="22"/>
        <end position="208"/>
    </location>
</feature>
<dbReference type="OMA" id="NITMFEF"/>
<dbReference type="InterPro" id="IPR039131">
    <property type="entry name" value="NDUFAF1"/>
</dbReference>
<dbReference type="GO" id="GO:0005739">
    <property type="term" value="C:mitochondrion"/>
    <property type="evidence" value="ECO:0007669"/>
    <property type="project" value="UniProtKB-SubCell"/>
</dbReference>
<feature type="domain" description="NADH:ubiquinone oxidoreductase intermediate-associated protein 30" evidence="6">
    <location>
        <begin position="36"/>
        <end position="197"/>
    </location>
</feature>
<evidence type="ECO:0000256" key="2">
    <source>
        <dbReference type="ARBA" id="ARBA00007884"/>
    </source>
</evidence>
<dbReference type="InterPro" id="IPR013857">
    <property type="entry name" value="NADH-UbQ_OxRdtase-assoc_prot30"/>
</dbReference>
<evidence type="ECO:0000256" key="3">
    <source>
        <dbReference type="ARBA" id="ARBA00023128"/>
    </source>
</evidence>
<evidence type="ECO:0000256" key="4">
    <source>
        <dbReference type="ARBA" id="ARBA00023186"/>
    </source>
</evidence>
<dbReference type="PANTHER" id="PTHR13194">
    <property type="entry name" value="COMPLEX I INTERMEDIATE-ASSOCIATED PROTEIN 30"/>
    <property type="match status" value="1"/>
</dbReference>
<feature type="signal peptide" evidence="5">
    <location>
        <begin position="1"/>
        <end position="21"/>
    </location>
</feature>
<keyword evidence="4" id="KW-0143">Chaperone</keyword>